<keyword evidence="1" id="KW-0812">Transmembrane</keyword>
<gene>
    <name evidence="2" type="ORF">AVEN_109344_1</name>
</gene>
<dbReference type="EMBL" id="BGPR01000287">
    <property type="protein sequence ID" value="GBM10561.1"/>
    <property type="molecule type" value="Genomic_DNA"/>
</dbReference>
<organism evidence="2 3">
    <name type="scientific">Araneus ventricosus</name>
    <name type="common">Orbweaver spider</name>
    <name type="synonym">Epeira ventricosa</name>
    <dbReference type="NCBI Taxonomy" id="182803"/>
    <lineage>
        <taxon>Eukaryota</taxon>
        <taxon>Metazoa</taxon>
        <taxon>Ecdysozoa</taxon>
        <taxon>Arthropoda</taxon>
        <taxon>Chelicerata</taxon>
        <taxon>Arachnida</taxon>
        <taxon>Araneae</taxon>
        <taxon>Araneomorphae</taxon>
        <taxon>Entelegynae</taxon>
        <taxon>Araneoidea</taxon>
        <taxon>Araneidae</taxon>
        <taxon>Araneus</taxon>
    </lineage>
</organism>
<dbReference type="OrthoDB" id="6419049at2759"/>
<name>A0A4Y2D1K8_ARAVE</name>
<evidence type="ECO:0000313" key="2">
    <source>
        <dbReference type="EMBL" id="GBM10561.1"/>
    </source>
</evidence>
<comment type="caution">
    <text evidence="2">The sequence shown here is derived from an EMBL/GenBank/DDBJ whole genome shotgun (WGS) entry which is preliminary data.</text>
</comment>
<protein>
    <submittedName>
        <fullName evidence="2">Uncharacterized protein</fullName>
    </submittedName>
</protein>
<evidence type="ECO:0000313" key="3">
    <source>
        <dbReference type="Proteomes" id="UP000499080"/>
    </source>
</evidence>
<keyword evidence="1" id="KW-1133">Transmembrane helix</keyword>
<feature type="transmembrane region" description="Helical" evidence="1">
    <location>
        <begin position="30"/>
        <end position="52"/>
    </location>
</feature>
<sequence length="95" mass="10824">MRKRQDQRCQTTNEFGGCNDGSEEVWNHSAITTGAGVMAFVLVITAACIFYFRRIYLERKHRGPMGVITFRAFLLKLNRTHSLEISLIEVTSSNL</sequence>
<proteinExistence type="predicted"/>
<accession>A0A4Y2D1K8</accession>
<keyword evidence="3" id="KW-1185">Reference proteome</keyword>
<dbReference type="Proteomes" id="UP000499080">
    <property type="component" value="Unassembled WGS sequence"/>
</dbReference>
<reference evidence="2 3" key="1">
    <citation type="journal article" date="2019" name="Sci. Rep.">
        <title>Orb-weaving spider Araneus ventricosus genome elucidates the spidroin gene catalogue.</title>
        <authorList>
            <person name="Kono N."/>
            <person name="Nakamura H."/>
            <person name="Ohtoshi R."/>
            <person name="Moran D.A.P."/>
            <person name="Shinohara A."/>
            <person name="Yoshida Y."/>
            <person name="Fujiwara M."/>
            <person name="Mori M."/>
            <person name="Tomita M."/>
            <person name="Arakawa K."/>
        </authorList>
    </citation>
    <scope>NUCLEOTIDE SEQUENCE [LARGE SCALE GENOMIC DNA]</scope>
</reference>
<keyword evidence="1" id="KW-0472">Membrane</keyword>
<dbReference type="AlphaFoldDB" id="A0A4Y2D1K8"/>
<evidence type="ECO:0000256" key="1">
    <source>
        <dbReference type="SAM" id="Phobius"/>
    </source>
</evidence>